<dbReference type="PANTHER" id="PTHR38445">
    <property type="entry name" value="HTH-TYPE TRANSCRIPTIONAL REPRESSOR YTRA"/>
    <property type="match status" value="1"/>
</dbReference>
<keyword evidence="6" id="KW-1185">Reference proteome</keyword>
<sequence length="333" mass="39010">MLNATINLKNIDENDVPKYKRVFNAFKESIESNAFKSGDSIPSINEFSRNYKLSRDTVFKAYTLLKQEGFIKSTPHKGYYIADNKIKVLLLISTFKAYKEVLYHSFMQNLPKNVIVDLQFHHFNVKSFKSMLNTESGEYYKYIIMGFDHPKVKKAISKINNDKLLLIDWDLGTKKTKNYLLQDFGRGFYNCLEEASHLFKKYKGIHFVYPEYTFHPWESVKYFKKFCEKNSFEFKVLKNSKEFKVEKNIAYITVNDRTLYELLDQCIANNFELGKDVGLLSYNETPIKRFTFKGISVVSVDFKEFGAIAAEFVSKDTAVRKFLETKLILRDSL</sequence>
<dbReference type="PROSITE" id="PS50949">
    <property type="entry name" value="HTH_GNTR"/>
    <property type="match status" value="1"/>
</dbReference>
<dbReference type="SUPFAM" id="SSF53822">
    <property type="entry name" value="Periplasmic binding protein-like I"/>
    <property type="match status" value="1"/>
</dbReference>
<accession>A0A4Q9FEN6</accession>
<gene>
    <name evidence="5" type="ORF">EYD45_09145</name>
</gene>
<evidence type="ECO:0000256" key="3">
    <source>
        <dbReference type="ARBA" id="ARBA00023163"/>
    </source>
</evidence>
<evidence type="ECO:0000256" key="2">
    <source>
        <dbReference type="ARBA" id="ARBA00023125"/>
    </source>
</evidence>
<dbReference type="Pfam" id="PF00392">
    <property type="entry name" value="GntR"/>
    <property type="match status" value="1"/>
</dbReference>
<dbReference type="GO" id="GO:0003700">
    <property type="term" value="F:DNA-binding transcription factor activity"/>
    <property type="evidence" value="ECO:0007669"/>
    <property type="project" value="InterPro"/>
</dbReference>
<keyword evidence="2" id="KW-0238">DNA-binding</keyword>
<dbReference type="InterPro" id="IPR000524">
    <property type="entry name" value="Tscrpt_reg_HTH_GntR"/>
</dbReference>
<dbReference type="GO" id="GO:0003677">
    <property type="term" value="F:DNA binding"/>
    <property type="evidence" value="ECO:0007669"/>
    <property type="project" value="UniProtKB-KW"/>
</dbReference>
<dbReference type="InterPro" id="IPR036388">
    <property type="entry name" value="WH-like_DNA-bd_sf"/>
</dbReference>
<dbReference type="InterPro" id="IPR028082">
    <property type="entry name" value="Peripla_BP_I"/>
</dbReference>
<feature type="domain" description="HTH gntR-type" evidence="4">
    <location>
        <begin position="16"/>
        <end position="84"/>
    </location>
</feature>
<dbReference type="OrthoDB" id="742238at2"/>
<dbReference type="AlphaFoldDB" id="A0A4Q9FEN6"/>
<comment type="caution">
    <text evidence="5">The sequence shown here is derived from an EMBL/GenBank/DDBJ whole genome shotgun (WGS) entry which is preliminary data.</text>
</comment>
<keyword evidence="3" id="KW-0804">Transcription</keyword>
<evidence type="ECO:0000259" key="4">
    <source>
        <dbReference type="PROSITE" id="PS50949"/>
    </source>
</evidence>
<reference evidence="5 6" key="1">
    <citation type="submission" date="2019-02" db="EMBL/GenBank/DDBJ databases">
        <title>Hyunsoonleella sp., isolated from marine sediment.</title>
        <authorList>
            <person name="Liu B.-T."/>
        </authorList>
    </citation>
    <scope>NUCLEOTIDE SEQUENCE [LARGE SCALE GENOMIC DNA]</scope>
    <source>
        <strain evidence="5 6">T58</strain>
    </source>
</reference>
<dbReference type="SUPFAM" id="SSF46785">
    <property type="entry name" value="Winged helix' DNA-binding domain"/>
    <property type="match status" value="1"/>
</dbReference>
<name>A0A4Q9FEN6_9FLAO</name>
<dbReference type="SMART" id="SM00345">
    <property type="entry name" value="HTH_GNTR"/>
    <property type="match status" value="1"/>
</dbReference>
<evidence type="ECO:0000313" key="5">
    <source>
        <dbReference type="EMBL" id="TBN03672.1"/>
    </source>
</evidence>
<dbReference type="EMBL" id="SIRT01000006">
    <property type="protein sequence ID" value="TBN03672.1"/>
    <property type="molecule type" value="Genomic_DNA"/>
</dbReference>
<proteinExistence type="predicted"/>
<dbReference type="Gene3D" id="1.10.10.10">
    <property type="entry name" value="Winged helix-like DNA-binding domain superfamily/Winged helix DNA-binding domain"/>
    <property type="match status" value="1"/>
</dbReference>
<protein>
    <submittedName>
        <fullName evidence="5">GntR family transcriptional regulator</fullName>
    </submittedName>
</protein>
<keyword evidence="1" id="KW-0805">Transcription regulation</keyword>
<organism evidence="5 6">
    <name type="scientific">Hyunsoonleella flava</name>
    <dbReference type="NCBI Taxonomy" id="2527939"/>
    <lineage>
        <taxon>Bacteria</taxon>
        <taxon>Pseudomonadati</taxon>
        <taxon>Bacteroidota</taxon>
        <taxon>Flavobacteriia</taxon>
        <taxon>Flavobacteriales</taxon>
        <taxon>Flavobacteriaceae</taxon>
    </lineage>
</organism>
<dbReference type="CDD" id="cd07377">
    <property type="entry name" value="WHTH_GntR"/>
    <property type="match status" value="1"/>
</dbReference>
<dbReference type="Proteomes" id="UP000291142">
    <property type="component" value="Unassembled WGS sequence"/>
</dbReference>
<evidence type="ECO:0000313" key="6">
    <source>
        <dbReference type="Proteomes" id="UP000291142"/>
    </source>
</evidence>
<dbReference type="PANTHER" id="PTHR38445:SF10">
    <property type="entry name" value="GNTR-FAMILY TRANSCRIPTIONAL REGULATOR"/>
    <property type="match status" value="1"/>
</dbReference>
<dbReference type="InterPro" id="IPR036390">
    <property type="entry name" value="WH_DNA-bd_sf"/>
</dbReference>
<evidence type="ECO:0000256" key="1">
    <source>
        <dbReference type="ARBA" id="ARBA00023015"/>
    </source>
</evidence>
<dbReference type="Gene3D" id="3.40.50.2300">
    <property type="match status" value="2"/>
</dbReference>